<dbReference type="GO" id="GO:0016491">
    <property type="term" value="F:oxidoreductase activity"/>
    <property type="evidence" value="ECO:0007669"/>
    <property type="project" value="UniProtKB-KW"/>
</dbReference>
<organism evidence="4 5">
    <name type="scientific">Lederbergia citrisecunda</name>
    <dbReference type="NCBI Taxonomy" id="2833583"/>
    <lineage>
        <taxon>Bacteria</taxon>
        <taxon>Bacillati</taxon>
        <taxon>Bacillota</taxon>
        <taxon>Bacilli</taxon>
        <taxon>Bacillales</taxon>
        <taxon>Bacillaceae</taxon>
        <taxon>Lederbergia</taxon>
    </lineage>
</organism>
<dbReference type="SUPFAM" id="SSF51735">
    <property type="entry name" value="NAD(P)-binding Rossmann-fold domains"/>
    <property type="match status" value="1"/>
</dbReference>
<evidence type="ECO:0000259" key="2">
    <source>
        <dbReference type="Pfam" id="PF01408"/>
    </source>
</evidence>
<dbReference type="InterPro" id="IPR055170">
    <property type="entry name" value="GFO_IDH_MocA-like_dom"/>
</dbReference>
<dbReference type="InterPro" id="IPR050463">
    <property type="entry name" value="Gfo/Idh/MocA_oxidrdct_glycsds"/>
</dbReference>
<dbReference type="PANTHER" id="PTHR43818">
    <property type="entry name" value="BCDNA.GH03377"/>
    <property type="match status" value="1"/>
</dbReference>
<dbReference type="EMBL" id="JAGYPJ010000001">
    <property type="protein sequence ID" value="MBS4201087.1"/>
    <property type="molecule type" value="Genomic_DNA"/>
</dbReference>
<comment type="caution">
    <text evidence="4">The sequence shown here is derived from an EMBL/GenBank/DDBJ whole genome shotgun (WGS) entry which is preliminary data.</text>
</comment>
<accession>A0A942TQK7</accession>
<dbReference type="InterPro" id="IPR000683">
    <property type="entry name" value="Gfo/Idh/MocA-like_OxRdtase_N"/>
</dbReference>
<dbReference type="Gene3D" id="3.30.360.10">
    <property type="entry name" value="Dihydrodipicolinate Reductase, domain 2"/>
    <property type="match status" value="1"/>
</dbReference>
<dbReference type="Proteomes" id="UP000682713">
    <property type="component" value="Unassembled WGS sequence"/>
</dbReference>
<dbReference type="SUPFAM" id="SSF55347">
    <property type="entry name" value="Glyceraldehyde-3-phosphate dehydrogenase-like, C-terminal domain"/>
    <property type="match status" value="1"/>
</dbReference>
<keyword evidence="5" id="KW-1185">Reference proteome</keyword>
<reference evidence="4 5" key="1">
    <citation type="submission" date="2021-05" db="EMBL/GenBank/DDBJ databases">
        <title>Novel Bacillus species.</title>
        <authorList>
            <person name="Liu G."/>
        </authorList>
    </citation>
    <scope>NUCLEOTIDE SEQUENCE [LARGE SCALE GENOMIC DNA]</scope>
    <source>
        <strain evidence="4 5">FJAT-49732</strain>
    </source>
</reference>
<dbReference type="Pfam" id="PF01408">
    <property type="entry name" value="GFO_IDH_MocA"/>
    <property type="match status" value="1"/>
</dbReference>
<dbReference type="Gene3D" id="3.40.50.720">
    <property type="entry name" value="NAD(P)-binding Rossmann-like Domain"/>
    <property type="match status" value="1"/>
</dbReference>
<gene>
    <name evidence="4" type="ORF">KHA93_15720</name>
</gene>
<evidence type="ECO:0000313" key="4">
    <source>
        <dbReference type="EMBL" id="MBS4201087.1"/>
    </source>
</evidence>
<dbReference type="GO" id="GO:0000166">
    <property type="term" value="F:nucleotide binding"/>
    <property type="evidence" value="ECO:0007669"/>
    <property type="project" value="InterPro"/>
</dbReference>
<keyword evidence="1" id="KW-0560">Oxidoreductase</keyword>
<dbReference type="Pfam" id="PF22725">
    <property type="entry name" value="GFO_IDH_MocA_C3"/>
    <property type="match status" value="1"/>
</dbReference>
<evidence type="ECO:0000259" key="3">
    <source>
        <dbReference type="Pfam" id="PF22725"/>
    </source>
</evidence>
<dbReference type="InterPro" id="IPR036291">
    <property type="entry name" value="NAD(P)-bd_dom_sf"/>
</dbReference>
<evidence type="ECO:0000256" key="1">
    <source>
        <dbReference type="ARBA" id="ARBA00023002"/>
    </source>
</evidence>
<proteinExistence type="predicted"/>
<evidence type="ECO:0000313" key="5">
    <source>
        <dbReference type="Proteomes" id="UP000682713"/>
    </source>
</evidence>
<feature type="domain" description="GFO/IDH/MocA-like oxidoreductase" evidence="3">
    <location>
        <begin position="130"/>
        <end position="264"/>
    </location>
</feature>
<dbReference type="AlphaFoldDB" id="A0A942TQK7"/>
<protein>
    <submittedName>
        <fullName evidence="4">Gfo/Idh/MocA family oxidoreductase</fullName>
    </submittedName>
</protein>
<name>A0A942TQK7_9BACI</name>
<dbReference type="RefSeq" id="WP_213111604.1">
    <property type="nucleotide sequence ID" value="NZ_JAGYPJ010000001.1"/>
</dbReference>
<dbReference type="PANTHER" id="PTHR43818:SF11">
    <property type="entry name" value="BCDNA.GH03377"/>
    <property type="match status" value="1"/>
</dbReference>
<feature type="domain" description="Gfo/Idh/MocA-like oxidoreductase N-terminal" evidence="2">
    <location>
        <begin position="5"/>
        <end position="118"/>
    </location>
</feature>
<sequence>MKRVKLGIIGCGNISSIYCQAGSRFHNLEVAACADIDLERAKARAKEFNIPKACTVEELLADPDIEIVINLTIPKAHAEVCIAALEAGKHVYVEKPLAVTREDGQKILSLAKEKGLLVGGAPDTFLGGGIQTVRKLIDEGEIGEVVGATAFMMSPGHEIWHPDPEFYYQVGGGPMFDMGPYYITALINLIGPIRKVTGFTRISFPERTITSQPKYGQKIHVEVPTHVAGVIEFDSGPIATIITSFDVYGSKLPNIEIYGSKGTIIVPDPNTFGGPVYIYKRNEDDPLSIYKNGIQWEEIPLTHGYTDNSRGIGVAEMAEALMNGRTHRVNGDLAFHVLDVMHAIHDTANRGAHYELSSTCEKPEALPIDFLEYSHQ</sequence>